<sequence length="1536" mass="165486">MKNRKHARGLSLILCAALLAGQLGTTVYAKGISPDIEGLCEHHQKHTAECGYRAAEAGHPCEHVHTNDCYSNEVNCGYEDEDMELATDSDAVHEHTQDCYPLDCPHKRGEHDDNCGYRESVESQACGYVCDECGKEPGLNPEQPEETAVFTITHFDELDEKVQFQTVPVGTRMADLKLPSMLGASGYTVDESNPETAIIQSVKWESGSTWDESVGGRYVFTPILPAGYTCTEGLSLPEIFVQIGAENAALLNLDDYNAGDVAVINKIIEKNGLAWTENAPTDWGKNVVWDDSPSKRIVELYLYKEGLHGELDVSDLEALTTLECSYNTLTALNVSGLSKLGSLLCGYNELEKLDLSNLPGLWHVSCNDNQLTELKVSGSDYLVNITCTNNQLTELDLPALSRLTGLSCANNRLTELELSGLPKLDTLDCSKNELTELDLSAQDNLQILFCTHNELTELDLYEKNNLMFLMFNNNPLKSFRAVNGITMTINQTNGGTVKADSFDLNSRELKLTATPVLGYGLKEWNVSSGTLGPGTSVSIPLNQSLSAEAVFENTHNLSDIKAFQEILEAHPSLKNISGMDEDDLTSWQTANLVTWDTSNPKRITELKLNNRSLSGKLAVSELTALTRLECYANQLEILEVSGLKDLKELYCSMNSLTELKGLEDLTALTILNCDVNRLEALTGLEKLTNITYLYCYHNHLKGTLDVSGLMDLTHLDCSENQLTELDVSGKSSLKTLYCYNNPFTFFKTKDDHTLTVRQTANGTVWTTAYELGSNKVELTAEPDTDYGFENWPVLPLGVPSDTNPVSLSLNDNVTAEAAFSYVGAVYTISGTVKGSDTDAGIPATLQLKQGNVDVGRAVTADSNGAYMIPDVIPGTYIIEVSCTGYENKVIDNITVSDTNVNGRNLTLTKTFVPVTGISMINAATVHTGADLSLEAAVIPVTATNTAIEWSVDDAGSTGAAVTGNTFKASAAGTAAVKAVIKNGLANGRDYAQTFYIEVTLEPDTTKPTVSLVSPTGSDAAVNGKIEITFSEEMDITEGSVALSGGGGTVDVLGSWSAGGTVFAIGYSGLAYNTDYTIHISGFKDNAGNEMEANTDHRFKTVTRSFGSSDSGGGDSTAQTSALRDSYKVSGDRINETISLADLKQLADSGRSLTLSCDKAGMTFHAAALKAVFASVPATVNGITFSASPADLNAFSDAAALIGARPAYDFTITCKDGRGENETVKVKFPADSASITLNYIPEETEITGSLFMVCVDDSGAVIWLDKSGYDRGRVLADVPHFSVYGVACKTSAPVFSDTADHWAKEDIEFTTARGLFTGTESNRFLPDGAITRGLFVTALGRLAGVDPGAFETRSFTDVKSDTFYAPYIEWAVQNNIVKGTGDGLFSPEAPVTREQMASMIANYAGQMGITIPAVLDETAFADSDTISAWAAKEVKALQQAGIVKGRVGNRFDPQADATRAEAAAVLHRFVKIVIDPASAQGWAANDSGQWFYYENGRPVVGWKELGGRWYYFYADGLMAADTDSDGYKIGPDGVWNS</sequence>
<dbReference type="InterPro" id="IPR001119">
    <property type="entry name" value="SLH_dom"/>
</dbReference>
<dbReference type="EMBL" id="WNME01000048">
    <property type="protein sequence ID" value="MUB67135.1"/>
    <property type="molecule type" value="Genomic_DNA"/>
</dbReference>
<dbReference type="InterPro" id="IPR001611">
    <property type="entry name" value="Leu-rich_rpt"/>
</dbReference>
<dbReference type="InterPro" id="IPR032675">
    <property type="entry name" value="LRR_dom_sf"/>
</dbReference>
<proteinExistence type="inferred from homology"/>
<keyword evidence="3 6" id="KW-0732">Signal</keyword>
<dbReference type="Gene3D" id="2.60.40.1080">
    <property type="match status" value="1"/>
</dbReference>
<dbReference type="SUPFAM" id="SSF69360">
    <property type="entry name" value="Cell wall binding repeat"/>
    <property type="match status" value="1"/>
</dbReference>
<dbReference type="GO" id="GO:0035591">
    <property type="term" value="F:signaling adaptor activity"/>
    <property type="evidence" value="ECO:0007669"/>
    <property type="project" value="TreeGrafter"/>
</dbReference>
<dbReference type="InterPro" id="IPR044060">
    <property type="entry name" value="Bacterial_rp_domain"/>
</dbReference>
<dbReference type="GO" id="GO:0030246">
    <property type="term" value="F:carbohydrate binding"/>
    <property type="evidence" value="ECO:0007669"/>
    <property type="project" value="InterPro"/>
</dbReference>
<evidence type="ECO:0000256" key="5">
    <source>
        <dbReference type="PROSITE-ProRule" id="PRU00591"/>
    </source>
</evidence>
<comment type="similarity">
    <text evidence="1">Belongs to the internalin family.</text>
</comment>
<dbReference type="InterPro" id="IPR014755">
    <property type="entry name" value="Cu-Rt/internalin_Ig-like"/>
</dbReference>
<dbReference type="Pfam" id="PF13620">
    <property type="entry name" value="CarboxypepD_reg"/>
    <property type="match status" value="1"/>
</dbReference>
<keyword evidence="2" id="KW-0433">Leucine-rich repeat</keyword>
<dbReference type="PROSITE" id="PS51272">
    <property type="entry name" value="SLH"/>
    <property type="match status" value="3"/>
</dbReference>
<dbReference type="Pfam" id="PF18998">
    <property type="entry name" value="Flg_new_2"/>
    <property type="match status" value="2"/>
</dbReference>
<protein>
    <recommendedName>
        <fullName evidence="7">SLH domain-containing protein</fullName>
    </recommendedName>
</protein>
<dbReference type="Pfam" id="PF00395">
    <property type="entry name" value="SLH"/>
    <property type="match status" value="3"/>
</dbReference>
<feature type="domain" description="SLH" evidence="7">
    <location>
        <begin position="1350"/>
        <end position="1413"/>
    </location>
</feature>
<evidence type="ECO:0000313" key="8">
    <source>
        <dbReference type="EMBL" id="MUB67135.1"/>
    </source>
</evidence>
<feature type="repeat" description="Cell wall-binding" evidence="5">
    <location>
        <begin position="1498"/>
        <end position="1517"/>
    </location>
</feature>
<feature type="chain" id="PRO_5043779608" description="SLH domain-containing protein" evidence="6">
    <location>
        <begin position="30"/>
        <end position="1536"/>
    </location>
</feature>
<comment type="caution">
    <text evidence="8">The sequence shown here is derived from an EMBL/GenBank/DDBJ whole genome shotgun (WGS) entry which is preliminary data.</text>
</comment>
<dbReference type="Gene3D" id="3.80.10.10">
    <property type="entry name" value="Ribonuclease Inhibitor"/>
    <property type="match status" value="2"/>
</dbReference>
<evidence type="ECO:0000259" key="7">
    <source>
        <dbReference type="PROSITE" id="PS51272"/>
    </source>
</evidence>
<dbReference type="SUPFAM" id="SSF49452">
    <property type="entry name" value="Starch-binding domain-like"/>
    <property type="match status" value="1"/>
</dbReference>
<dbReference type="InterPro" id="IPR032812">
    <property type="entry name" value="SbsA_Ig"/>
</dbReference>
<keyword evidence="4" id="KW-0677">Repeat</keyword>
<dbReference type="InterPro" id="IPR052574">
    <property type="entry name" value="CDIRP"/>
</dbReference>
<feature type="signal peptide" evidence="6">
    <location>
        <begin position="1"/>
        <end position="29"/>
    </location>
</feature>
<dbReference type="SUPFAM" id="SSF52058">
    <property type="entry name" value="L domain-like"/>
    <property type="match status" value="2"/>
</dbReference>
<evidence type="ECO:0000256" key="6">
    <source>
        <dbReference type="SAM" id="SignalP"/>
    </source>
</evidence>
<accession>A0AAW9WPQ2</accession>
<feature type="domain" description="SLH" evidence="7">
    <location>
        <begin position="1289"/>
        <end position="1349"/>
    </location>
</feature>
<name>A0AAW9WPQ2_9FIRM</name>
<evidence type="ECO:0000256" key="1">
    <source>
        <dbReference type="ARBA" id="ARBA00009432"/>
    </source>
</evidence>
<dbReference type="Proteomes" id="UP000434223">
    <property type="component" value="Unassembled WGS sequence"/>
</dbReference>
<dbReference type="PROSITE" id="PS51450">
    <property type="entry name" value="LRR"/>
    <property type="match status" value="1"/>
</dbReference>
<evidence type="ECO:0000313" key="9">
    <source>
        <dbReference type="Proteomes" id="UP000434223"/>
    </source>
</evidence>
<dbReference type="RefSeq" id="WP_055652135.1">
    <property type="nucleotide sequence ID" value="NZ_CZAZ01000047.1"/>
</dbReference>
<dbReference type="InterPro" id="IPR013784">
    <property type="entry name" value="Carb-bd-like_fold"/>
</dbReference>
<evidence type="ECO:0000256" key="3">
    <source>
        <dbReference type="ARBA" id="ARBA00022729"/>
    </source>
</evidence>
<dbReference type="PANTHER" id="PTHR47566">
    <property type="match status" value="1"/>
</dbReference>
<feature type="domain" description="SLH" evidence="7">
    <location>
        <begin position="1416"/>
        <end position="1479"/>
    </location>
</feature>
<dbReference type="Pfam" id="PF13205">
    <property type="entry name" value="Big_5"/>
    <property type="match status" value="1"/>
</dbReference>
<dbReference type="Gene3D" id="2.60.40.1120">
    <property type="entry name" value="Carboxypeptidase-like, regulatory domain"/>
    <property type="match status" value="1"/>
</dbReference>
<dbReference type="InterPro" id="IPR018337">
    <property type="entry name" value="Cell_wall/Cho-bd_repeat"/>
</dbReference>
<dbReference type="PROSITE" id="PS51170">
    <property type="entry name" value="CW"/>
    <property type="match status" value="1"/>
</dbReference>
<dbReference type="Gene3D" id="2.10.270.10">
    <property type="entry name" value="Cholin Binding"/>
    <property type="match status" value="1"/>
</dbReference>
<organism evidence="8 9">
    <name type="scientific">Hungatella hathewayi</name>
    <dbReference type="NCBI Taxonomy" id="154046"/>
    <lineage>
        <taxon>Bacteria</taxon>
        <taxon>Bacillati</taxon>
        <taxon>Bacillota</taxon>
        <taxon>Clostridia</taxon>
        <taxon>Lachnospirales</taxon>
        <taxon>Lachnospiraceae</taxon>
        <taxon>Hungatella</taxon>
    </lineage>
</organism>
<reference evidence="8 9" key="1">
    <citation type="submission" date="2019-09" db="EMBL/GenBank/DDBJ databases">
        <title>Draft genome sequencing of Hungatella hathewayi 123Y-2.</title>
        <authorList>
            <person name="Lv Q."/>
            <person name="Li S."/>
        </authorList>
    </citation>
    <scope>NUCLEOTIDE SEQUENCE [LARGE SCALE GENOMIC DNA]</scope>
    <source>
        <strain evidence="8 9">123Y-2</strain>
    </source>
</reference>
<dbReference type="PANTHER" id="PTHR47566:SF1">
    <property type="entry name" value="PROTEIN NUD1"/>
    <property type="match status" value="1"/>
</dbReference>
<evidence type="ECO:0000256" key="2">
    <source>
        <dbReference type="ARBA" id="ARBA00022614"/>
    </source>
</evidence>
<gene>
    <name evidence="8" type="ORF">GNE07_29400</name>
</gene>
<dbReference type="Gene3D" id="2.60.40.1220">
    <property type="match status" value="1"/>
</dbReference>
<evidence type="ECO:0000256" key="4">
    <source>
        <dbReference type="ARBA" id="ARBA00022737"/>
    </source>
</evidence>